<dbReference type="InParanoid" id="A0A162NH80"/>
<name>A0A162NH80_PHYB8</name>
<dbReference type="AlphaFoldDB" id="A0A162NH80"/>
<dbReference type="GeneID" id="29003382"/>
<dbReference type="GO" id="GO:0042796">
    <property type="term" value="P:snRNA transcription by RNA polymerase III"/>
    <property type="evidence" value="ECO:0007669"/>
    <property type="project" value="TreeGrafter"/>
</dbReference>
<dbReference type="GO" id="GO:0042795">
    <property type="term" value="P:snRNA transcription by RNA polymerase II"/>
    <property type="evidence" value="ECO:0007669"/>
    <property type="project" value="TreeGrafter"/>
</dbReference>
<protein>
    <submittedName>
        <fullName evidence="1">Uncharacterized protein</fullName>
    </submittedName>
</protein>
<dbReference type="PANTHER" id="PTHR15131:SF3">
    <property type="entry name" value="SNRNA-ACTIVATING PROTEIN COMPLEX SUBUNIT 1"/>
    <property type="match status" value="1"/>
</dbReference>
<dbReference type="EMBL" id="KV440979">
    <property type="protein sequence ID" value="OAD74258.1"/>
    <property type="molecule type" value="Genomic_DNA"/>
</dbReference>
<accession>A0A162NH80</accession>
<dbReference type="GO" id="GO:0019185">
    <property type="term" value="C:snRNA-activating protein complex"/>
    <property type="evidence" value="ECO:0007669"/>
    <property type="project" value="TreeGrafter"/>
</dbReference>
<keyword evidence="2" id="KW-1185">Reference proteome</keyword>
<sequence>MAGAKKNSCYPNSTLDFADLLPISNRQKGVYRSAIFHDVDLLLTSFVSKDEHTYSSFNKVWNELEFVYVHFGCLSQDFHPDFMHVFFDAILSVIYALYFMYHSQPEVWEKIHIRVTPEEWKTMFDFYIYCCHEKIFLESVFVFKRLREEKAFHFTITTTIKGSNYLEQKEAETPNNLLDRLRNFKQQRIECDAAGINSNEHATKFKALAGKFKRAKEATLRTPQATIAIKELLEKRANIKESNSRLLQSALTSSALAIDDNAFLEQLDTPTTKLWKERESRLRDSWI</sequence>
<evidence type="ECO:0000313" key="1">
    <source>
        <dbReference type="EMBL" id="OAD74258.1"/>
    </source>
</evidence>
<dbReference type="GO" id="GO:0043565">
    <property type="term" value="F:sequence-specific DNA binding"/>
    <property type="evidence" value="ECO:0007669"/>
    <property type="project" value="TreeGrafter"/>
</dbReference>
<organism evidence="1 2">
    <name type="scientific">Phycomyces blakesleeanus (strain ATCC 8743b / DSM 1359 / FGSC 10004 / NBRC 33097 / NRRL 1555)</name>
    <dbReference type="NCBI Taxonomy" id="763407"/>
    <lineage>
        <taxon>Eukaryota</taxon>
        <taxon>Fungi</taxon>
        <taxon>Fungi incertae sedis</taxon>
        <taxon>Mucoromycota</taxon>
        <taxon>Mucoromycotina</taxon>
        <taxon>Mucoromycetes</taxon>
        <taxon>Mucorales</taxon>
        <taxon>Phycomycetaceae</taxon>
        <taxon>Phycomyces</taxon>
    </lineage>
</organism>
<dbReference type="OrthoDB" id="20127at2759"/>
<gene>
    <name evidence="1" type="ORF">PHYBLDRAFT_71474</name>
</gene>
<proteinExistence type="predicted"/>
<dbReference type="RefSeq" id="XP_018292298.1">
    <property type="nucleotide sequence ID" value="XM_018442476.1"/>
</dbReference>
<evidence type="ECO:0000313" key="2">
    <source>
        <dbReference type="Proteomes" id="UP000077315"/>
    </source>
</evidence>
<dbReference type="STRING" id="763407.A0A162NH80"/>
<dbReference type="VEuPathDB" id="FungiDB:PHYBLDRAFT_71474"/>
<dbReference type="Pfam" id="PF09808">
    <property type="entry name" value="SNAPC1"/>
    <property type="match status" value="1"/>
</dbReference>
<dbReference type="Proteomes" id="UP000077315">
    <property type="component" value="Unassembled WGS sequence"/>
</dbReference>
<reference evidence="2" key="1">
    <citation type="submission" date="2015-06" db="EMBL/GenBank/DDBJ databases">
        <title>Expansion of signal transduction pathways in fungi by whole-genome duplication.</title>
        <authorList>
            <consortium name="DOE Joint Genome Institute"/>
            <person name="Corrochano L.M."/>
            <person name="Kuo A."/>
            <person name="Marcet-Houben M."/>
            <person name="Polaino S."/>
            <person name="Salamov A."/>
            <person name="Villalobos J.M."/>
            <person name="Alvarez M.I."/>
            <person name="Avalos J."/>
            <person name="Benito E.P."/>
            <person name="Benoit I."/>
            <person name="Burger G."/>
            <person name="Camino L.P."/>
            <person name="Canovas D."/>
            <person name="Cerda-Olmedo E."/>
            <person name="Cheng J.-F."/>
            <person name="Dominguez A."/>
            <person name="Elias M."/>
            <person name="Eslava A.P."/>
            <person name="Glaser F."/>
            <person name="Grimwood J."/>
            <person name="Gutierrez G."/>
            <person name="Heitman J."/>
            <person name="Henrissat B."/>
            <person name="Iturriaga E.A."/>
            <person name="Lang B.F."/>
            <person name="Lavin J.L."/>
            <person name="Lee S."/>
            <person name="Li W."/>
            <person name="Lindquist E."/>
            <person name="Lopez-Garcia S."/>
            <person name="Luque E.M."/>
            <person name="Marcos A.T."/>
            <person name="Martin J."/>
            <person name="McCluskey K."/>
            <person name="Medina H.R."/>
            <person name="Miralles-Duran A."/>
            <person name="Miyazaki A."/>
            <person name="Munoz-Torres E."/>
            <person name="Oguiza J.A."/>
            <person name="Ohm R."/>
            <person name="Olmedo M."/>
            <person name="Orejas M."/>
            <person name="Ortiz-Castellanos L."/>
            <person name="Pisabarro A.G."/>
            <person name="Rodriguez-Romero J."/>
            <person name="Ruiz-Herrera J."/>
            <person name="Ruiz-Vazquez R."/>
            <person name="Sanz C."/>
            <person name="Schackwitz W."/>
            <person name="Schmutz J."/>
            <person name="Shahriari M."/>
            <person name="Shelest E."/>
            <person name="Silva-Franco F."/>
            <person name="Soanes D."/>
            <person name="Syed K."/>
            <person name="Tagua V.G."/>
            <person name="Talbot N.J."/>
            <person name="Thon M."/>
            <person name="De vries R.P."/>
            <person name="Wiebenga A."/>
            <person name="Yadav J.S."/>
            <person name="Braun E.L."/>
            <person name="Baker S."/>
            <person name="Garre V."/>
            <person name="Horwitz B."/>
            <person name="Torres-Martinez S."/>
            <person name="Idnurm A."/>
            <person name="Herrera-Estrella A."/>
            <person name="Gabaldon T."/>
            <person name="Grigoriev I.V."/>
        </authorList>
    </citation>
    <scope>NUCLEOTIDE SEQUENCE [LARGE SCALE GENOMIC DNA]</scope>
    <source>
        <strain evidence="2">NRRL 1555(-)</strain>
    </source>
</reference>
<dbReference type="InterPro" id="IPR019188">
    <property type="entry name" value="SNAPC1"/>
</dbReference>
<dbReference type="PANTHER" id="PTHR15131">
    <property type="entry name" value="SMALL NUCLEAR RNA ACTIVATING COMPLEX, POLYPEPTIDE 1"/>
    <property type="match status" value="1"/>
</dbReference>